<dbReference type="RefSeq" id="WP_034648412.1">
    <property type="nucleotide sequence ID" value="NZ_BCVB01000009.1"/>
</dbReference>
<evidence type="ECO:0000256" key="2">
    <source>
        <dbReference type="SAM" id="SignalP"/>
    </source>
</evidence>
<feature type="compositionally biased region" description="Polar residues" evidence="1">
    <location>
        <begin position="65"/>
        <end position="80"/>
    </location>
</feature>
<feature type="region of interest" description="Disordered" evidence="1">
    <location>
        <begin position="24"/>
        <end position="103"/>
    </location>
</feature>
<dbReference type="Proteomes" id="UP000031829">
    <property type="component" value="Chromosome"/>
</dbReference>
<evidence type="ECO:0000313" key="4">
    <source>
        <dbReference type="Proteomes" id="UP000031829"/>
    </source>
</evidence>
<evidence type="ECO:0008006" key="5">
    <source>
        <dbReference type="Google" id="ProtNLM"/>
    </source>
</evidence>
<feature type="signal peptide" evidence="2">
    <location>
        <begin position="1"/>
        <end position="28"/>
    </location>
</feature>
<sequence length="224" mass="24199">MKCMNKLFIVSASVALLLSACGTNEDSAQPKSNDQAENVQQDTASKSDQTSGAAKEDSKKDADSSEVSAKPSGSQSSTSETADDEQSTSSSETKLTKSPEQDYSIQVMDGYKLTGEEPGKDALVLTSDDSQFMRIEMMSSKASMDDAAQSVKQTATAVDKNAAEKKNLEKNGIFKDSVWYEATSGDHTVNAVLVKGKKPMKLTIFTKNDEENLDKFMQMAQTIQ</sequence>
<protein>
    <recommendedName>
        <fullName evidence="5">Lipoprotein</fullName>
    </recommendedName>
</protein>
<dbReference type="KEGG" id="bmeg:BG04_2047"/>
<evidence type="ECO:0000313" key="3">
    <source>
        <dbReference type="EMBL" id="AJI22311.1"/>
    </source>
</evidence>
<dbReference type="AlphaFoldDB" id="A0A0B6AFL5"/>
<reference evidence="3 4" key="1">
    <citation type="journal article" date="2015" name="Genome Announc.">
        <title>Complete genome sequences for 35 biothreat assay-relevant bacillus species.</title>
        <authorList>
            <person name="Johnson S.L."/>
            <person name="Daligault H.E."/>
            <person name="Davenport K.W."/>
            <person name="Jaissle J."/>
            <person name="Frey K.G."/>
            <person name="Ladner J.T."/>
            <person name="Broomall S.M."/>
            <person name="Bishop-Lilly K.A."/>
            <person name="Bruce D.C."/>
            <person name="Gibbons H.S."/>
            <person name="Coyne S.R."/>
            <person name="Lo C.C."/>
            <person name="Meincke L."/>
            <person name="Munk A.C."/>
            <person name="Koroleva G.I."/>
            <person name="Rosenzweig C.N."/>
            <person name="Palacios G.F."/>
            <person name="Redden C.L."/>
            <person name="Minogue T.D."/>
            <person name="Chain P.S."/>
        </authorList>
    </citation>
    <scope>NUCLEOTIDE SEQUENCE [LARGE SCALE GENOMIC DNA]</scope>
    <source>
        <strain evidence="4">ATCC 14581 / DSM 32 / JCM 2506 / NBRC 15308 / NCIMB 9376 / NCTC 10342 / NRRL B-14308 / VKM B-512</strain>
    </source>
</reference>
<accession>A0A0B6AFL5</accession>
<feature type="compositionally biased region" description="Polar residues" evidence="1">
    <location>
        <begin position="24"/>
        <end position="52"/>
    </location>
</feature>
<proteinExistence type="predicted"/>
<gene>
    <name evidence="3" type="ORF">BG04_2047</name>
</gene>
<feature type="compositionally biased region" description="Basic and acidic residues" evidence="1">
    <location>
        <begin position="54"/>
        <end position="63"/>
    </location>
</feature>
<dbReference type="GeneID" id="93645514"/>
<feature type="chain" id="PRO_5043994137" description="Lipoprotein" evidence="2">
    <location>
        <begin position="29"/>
        <end position="224"/>
    </location>
</feature>
<dbReference type="HOGENOM" id="CLU_089884_0_0_9"/>
<keyword evidence="2" id="KW-0732">Signal</keyword>
<organism evidence="3 4">
    <name type="scientific">Priestia megaterium (strain ATCC 14581 / DSM 32 / CCUG 1817 / JCM 2506 / NBRC 15308 / NCIMB 9376 / NCTC 10342 / NRRL B-14308 / VKM B-512 / Ford 19)</name>
    <name type="common">Bacillus megaterium</name>
    <dbReference type="NCBI Taxonomy" id="1348623"/>
    <lineage>
        <taxon>Bacteria</taxon>
        <taxon>Bacillati</taxon>
        <taxon>Bacillota</taxon>
        <taxon>Bacilli</taxon>
        <taxon>Bacillales</taxon>
        <taxon>Bacillaceae</taxon>
        <taxon>Priestia</taxon>
    </lineage>
</organism>
<dbReference type="PROSITE" id="PS51257">
    <property type="entry name" value="PROKAR_LIPOPROTEIN"/>
    <property type="match status" value="1"/>
</dbReference>
<name>A0A0B6AFL5_PRIM2</name>
<dbReference type="EMBL" id="CP009920">
    <property type="protein sequence ID" value="AJI22311.1"/>
    <property type="molecule type" value="Genomic_DNA"/>
</dbReference>
<evidence type="ECO:0000256" key="1">
    <source>
        <dbReference type="SAM" id="MobiDB-lite"/>
    </source>
</evidence>